<dbReference type="Gene3D" id="2.60.120.600">
    <property type="entry name" value="Domain of unknown function DUF1214, C-terminal domain"/>
    <property type="match status" value="1"/>
</dbReference>
<feature type="signal peptide" evidence="1">
    <location>
        <begin position="1"/>
        <end position="34"/>
    </location>
</feature>
<feature type="domain" description="DUF1254" evidence="3">
    <location>
        <begin position="99"/>
        <end position="228"/>
    </location>
</feature>
<accession>A0ABU6PXX0</accession>
<dbReference type="InterPro" id="IPR010679">
    <property type="entry name" value="DUF1254"/>
</dbReference>
<name>A0ABU6PXX0_9BACL</name>
<evidence type="ECO:0000313" key="4">
    <source>
        <dbReference type="EMBL" id="MED5019748.1"/>
    </source>
</evidence>
<evidence type="ECO:0000256" key="1">
    <source>
        <dbReference type="SAM" id="SignalP"/>
    </source>
</evidence>
<protein>
    <submittedName>
        <fullName evidence="4">DUF1254 domain-containing protein</fullName>
    </submittedName>
</protein>
<dbReference type="Gene3D" id="2.60.40.1610">
    <property type="entry name" value="Domain of unknown function DUF1254"/>
    <property type="match status" value="1"/>
</dbReference>
<reference evidence="4 5" key="1">
    <citation type="submission" date="2023-03" db="EMBL/GenBank/DDBJ databases">
        <title>Bacillus Genome Sequencing.</title>
        <authorList>
            <person name="Dunlap C."/>
        </authorList>
    </citation>
    <scope>NUCLEOTIDE SEQUENCE [LARGE SCALE GENOMIC DNA]</scope>
    <source>
        <strain evidence="4 5">NRS-52</strain>
    </source>
</reference>
<keyword evidence="5" id="KW-1185">Reference proteome</keyword>
<dbReference type="EMBL" id="JARTLD010000054">
    <property type="protein sequence ID" value="MED5019748.1"/>
    <property type="molecule type" value="Genomic_DNA"/>
</dbReference>
<dbReference type="Proteomes" id="UP001343257">
    <property type="component" value="Unassembled WGS sequence"/>
</dbReference>
<feature type="chain" id="PRO_5047259786" evidence="1">
    <location>
        <begin position="35"/>
        <end position="484"/>
    </location>
</feature>
<proteinExistence type="predicted"/>
<dbReference type="RefSeq" id="WP_328280875.1">
    <property type="nucleotide sequence ID" value="NZ_JARTLD010000054.1"/>
</dbReference>
<organism evidence="4 5">
    <name type="scientific">Paenibacillus chibensis</name>
    <dbReference type="NCBI Taxonomy" id="59846"/>
    <lineage>
        <taxon>Bacteria</taxon>
        <taxon>Bacillati</taxon>
        <taxon>Bacillota</taxon>
        <taxon>Bacilli</taxon>
        <taxon>Bacillales</taxon>
        <taxon>Paenibacillaceae</taxon>
        <taxon>Paenibacillus</taxon>
    </lineage>
</organism>
<evidence type="ECO:0000313" key="5">
    <source>
        <dbReference type="Proteomes" id="UP001343257"/>
    </source>
</evidence>
<evidence type="ECO:0000259" key="3">
    <source>
        <dbReference type="Pfam" id="PF06863"/>
    </source>
</evidence>
<evidence type="ECO:0000259" key="2">
    <source>
        <dbReference type="Pfam" id="PF06742"/>
    </source>
</evidence>
<dbReference type="InterPro" id="IPR010621">
    <property type="entry name" value="DUF1214"/>
</dbReference>
<keyword evidence="1" id="KW-0732">Signal</keyword>
<dbReference type="SUPFAM" id="SSF160935">
    <property type="entry name" value="VPA0735-like"/>
    <property type="match status" value="1"/>
</dbReference>
<comment type="caution">
    <text evidence="4">The sequence shown here is derived from an EMBL/GenBank/DDBJ whole genome shotgun (WGS) entry which is preliminary data.</text>
</comment>
<gene>
    <name evidence="4" type="ORF">P9847_20860</name>
</gene>
<dbReference type="PANTHER" id="PTHR36509:SF2">
    <property type="entry name" value="BLL3101 PROTEIN"/>
    <property type="match status" value="1"/>
</dbReference>
<dbReference type="InterPro" id="IPR037049">
    <property type="entry name" value="DUF1214_C_sf"/>
</dbReference>
<dbReference type="PANTHER" id="PTHR36509">
    <property type="entry name" value="BLL3101 PROTEIN"/>
    <property type="match status" value="1"/>
</dbReference>
<dbReference type="InterPro" id="IPR037050">
    <property type="entry name" value="DUF1254_sf"/>
</dbReference>
<dbReference type="Pfam" id="PF06742">
    <property type="entry name" value="DUF1214"/>
    <property type="match status" value="1"/>
</dbReference>
<feature type="domain" description="DUF1214" evidence="2">
    <location>
        <begin position="359"/>
        <end position="467"/>
    </location>
</feature>
<dbReference type="Pfam" id="PF06863">
    <property type="entry name" value="DUF1254"/>
    <property type="match status" value="1"/>
</dbReference>
<sequence>MHWRTWKCTWLGKGLVAAVLACGTVSGGAQPAYAVSGAEGRGFESMVEQFHPPQTLTGKGASELEQLAYSLGVQAYLYGYPLLVMEQTEAEMLKSRAPINRFYYSDTLASPAYRDIVTPNSSTLYFSAWLDLSKGPVMLNVPANPSGRYYTVQLLDAYTNTFHNVSNRSMKNKRGRVEIAGPSWHWKTAHPKIVAPTNTVWLLGRVEVDGKQDEGQAASFEKQFTLKPLHGHKELQGMKKLSTVLVPDLTKQPLAFYQAMTDAIKRNPPPPGDQVLLDQFKLIGINPDQGFDANSLNPAVVAGLVRAAPEAQRIIEAAGSWVPKANGWAVGYGIGAYGDCFLERAVVAYSGLGANVPSEEMYARADADGSGMPLTGKHNYVLHFGKEQLPAATGFWSLTMYGPDMYLVPNSLQRYAIGDLTEGMKYNADGSLDIYIRHTPPEGNMSSNWLPAPEGGFHLVLRVFAPKPEMLDKRYAVPPVQRQS</sequence>